<dbReference type="RefSeq" id="WP_207222211.1">
    <property type="nucleotide sequence ID" value="NZ_SHKM01000001.1"/>
</dbReference>
<dbReference type="PANTHER" id="PTHR21015:SF22">
    <property type="entry name" value="GLYCOSYLTRANSFERASE"/>
    <property type="match status" value="1"/>
</dbReference>
<keyword evidence="1" id="KW-0378">Hydrolase</keyword>
<dbReference type="InterPro" id="IPR020023">
    <property type="entry name" value="PseG"/>
</dbReference>
<evidence type="ECO:0000313" key="1">
    <source>
        <dbReference type="EMBL" id="RZT90803.1"/>
    </source>
</evidence>
<proteinExistence type="predicted"/>
<dbReference type="SUPFAM" id="SSF53756">
    <property type="entry name" value="UDP-Glycosyltransferase/glycogen phosphorylase"/>
    <property type="match status" value="1"/>
</dbReference>
<dbReference type="GO" id="GO:0016787">
    <property type="term" value="F:hydrolase activity"/>
    <property type="evidence" value="ECO:0007669"/>
    <property type="project" value="UniProtKB-KW"/>
</dbReference>
<organism evidence="1 2">
    <name type="scientific">Azospira oryzae</name>
    <dbReference type="NCBI Taxonomy" id="146939"/>
    <lineage>
        <taxon>Bacteria</taxon>
        <taxon>Pseudomonadati</taxon>
        <taxon>Pseudomonadota</taxon>
        <taxon>Betaproteobacteria</taxon>
        <taxon>Rhodocyclales</taxon>
        <taxon>Rhodocyclaceae</taxon>
        <taxon>Azospira</taxon>
    </lineage>
</organism>
<dbReference type="EMBL" id="SHKM01000001">
    <property type="protein sequence ID" value="RZT90803.1"/>
    <property type="molecule type" value="Genomic_DNA"/>
</dbReference>
<accession>A0ABY0IUV7</accession>
<dbReference type="Gene3D" id="3.40.50.2000">
    <property type="entry name" value="Glycogen Phosphorylase B"/>
    <property type="match status" value="1"/>
</dbReference>
<name>A0ABY0IUV7_9RHOO</name>
<gene>
    <name evidence="1" type="ORF">EV678_1624</name>
</gene>
<sequence>MDVQGATTSYGCMSAARVAFRVDASLIIGTGHVMRCLTLAGSLRALGCDVFFISREHPGNLTEIVRAAGFPIRILPGCHQEEPPLPHPSTSHLSWLGADWALDAQQTQVALGAGSVDWLVVDHYGLDARWESQLQSSCRHLMVVDDLADRPHSCTVLLDQNLGRSPQDYSSLVPASCRLLVGPQFALLRPDFAARRALGVVRRYGGEAPRILIAMGGVDRDNITTRMLNALAHRGLPEGSTISVVLGVHAPWRRIVEEMAAKMPCATRVLVGVSNMADLVAGSDIAIGAAGGSAWERCCLGLPTLMMVLADNQRDGATALVTAGAALLLDNDFSDGDFAGKLSQILCPEQHAAMREACLQITDGSGADRMARIIADNDV</sequence>
<evidence type="ECO:0000313" key="2">
    <source>
        <dbReference type="Proteomes" id="UP000292136"/>
    </source>
</evidence>
<dbReference type="Gene3D" id="3.40.50.11190">
    <property type="match status" value="1"/>
</dbReference>
<dbReference type="NCBIfam" id="TIGR03590">
    <property type="entry name" value="PseG"/>
    <property type="match status" value="1"/>
</dbReference>
<keyword evidence="2" id="KW-1185">Reference proteome</keyword>
<dbReference type="Proteomes" id="UP000292136">
    <property type="component" value="Unassembled WGS sequence"/>
</dbReference>
<dbReference type="PANTHER" id="PTHR21015">
    <property type="entry name" value="UDP-N-ACETYLGLUCOSAMINE--N-ACETYLMURAMYL-(PENTAPEPTIDE) PYROPHOSPHORYL-UNDECAPRENOL N-ACETYLGLUCOSAMINE TRANSFERASE 1"/>
    <property type="match status" value="1"/>
</dbReference>
<reference evidence="1 2" key="1">
    <citation type="submission" date="2019-02" db="EMBL/GenBank/DDBJ databases">
        <title>Genomic Encyclopedia of Type Strains, Phase IV (KMG-IV): sequencing the most valuable type-strain genomes for metagenomic binning, comparative biology and taxonomic classification.</title>
        <authorList>
            <person name="Goeker M."/>
        </authorList>
    </citation>
    <scope>NUCLEOTIDE SEQUENCE [LARGE SCALE GENOMIC DNA]</scope>
    <source>
        <strain evidence="1 2">DSM 21223</strain>
    </source>
</reference>
<comment type="caution">
    <text evidence="1">The sequence shown here is derived from an EMBL/GenBank/DDBJ whole genome shotgun (WGS) entry which is preliminary data.</text>
</comment>
<protein>
    <submittedName>
        <fullName evidence="1">UDP-2,4-diacetamido-2,4, 6-trideoxy-beta-L-altropyranose hydrolase</fullName>
    </submittedName>
</protein>